<dbReference type="OrthoDB" id="5296638at2"/>
<dbReference type="Gene3D" id="3.30.700.10">
    <property type="entry name" value="Glycoprotein, Type 4 Pilin"/>
    <property type="match status" value="1"/>
</dbReference>
<dbReference type="InterPro" id="IPR045584">
    <property type="entry name" value="Pilin-like"/>
</dbReference>
<dbReference type="InterPro" id="IPR031982">
    <property type="entry name" value="PilE-like"/>
</dbReference>
<dbReference type="AlphaFoldDB" id="A0A653B773"/>
<dbReference type="InterPro" id="IPR012902">
    <property type="entry name" value="N_methyl_site"/>
</dbReference>
<reference evidence="1" key="1">
    <citation type="submission" date="2018-11" db="EMBL/GenBank/DDBJ databases">
        <authorList>
            <consortium name="Genoscope - CEA"/>
            <person name="William W."/>
        </authorList>
    </citation>
    <scope>NUCLEOTIDE SEQUENCE [LARGE SCALE GENOMIC DNA]</scope>
    <source>
        <strain evidence="1">T9AD</strain>
    </source>
</reference>
<dbReference type="PANTHER" id="PTHR30093:SF47">
    <property type="entry name" value="TYPE IV PILUS NON-CORE MINOR PILIN PILE"/>
    <property type="match status" value="1"/>
</dbReference>
<proteinExistence type="predicted"/>
<dbReference type="Pfam" id="PF07963">
    <property type="entry name" value="N_methyl"/>
    <property type="match status" value="1"/>
</dbReference>
<dbReference type="GO" id="GO:0043683">
    <property type="term" value="P:type IV pilus assembly"/>
    <property type="evidence" value="ECO:0007669"/>
    <property type="project" value="InterPro"/>
</dbReference>
<dbReference type="Pfam" id="PF16732">
    <property type="entry name" value="ComP_DUS"/>
    <property type="match status" value="1"/>
</dbReference>
<name>A0A653B773_ECTOL</name>
<gene>
    <name evidence="1" type="primary">pilE</name>
    <name evidence="1" type="ORF">POT9AD_3508</name>
</gene>
<dbReference type="SUPFAM" id="SSF54523">
    <property type="entry name" value="Pili subunits"/>
    <property type="match status" value="1"/>
</dbReference>
<dbReference type="EMBL" id="LR130779">
    <property type="protein sequence ID" value="VDN64483.1"/>
    <property type="molecule type" value="Genomic_DNA"/>
</dbReference>
<dbReference type="PANTHER" id="PTHR30093">
    <property type="entry name" value="GENERAL SECRETION PATHWAY PROTEIN G"/>
    <property type="match status" value="1"/>
</dbReference>
<dbReference type="PROSITE" id="PS00409">
    <property type="entry name" value="PROKAR_NTER_METHYL"/>
    <property type="match status" value="1"/>
</dbReference>
<evidence type="ECO:0000313" key="1">
    <source>
        <dbReference type="EMBL" id="VDN64483.1"/>
    </source>
</evidence>
<dbReference type="NCBIfam" id="TIGR02532">
    <property type="entry name" value="IV_pilin_GFxxxE"/>
    <property type="match status" value="1"/>
</dbReference>
<organism evidence="1">
    <name type="scientific">Ectopseudomonas oleovorans</name>
    <name type="common">Pseudomonas oleovorans</name>
    <dbReference type="NCBI Taxonomy" id="301"/>
    <lineage>
        <taxon>Bacteria</taxon>
        <taxon>Pseudomonadati</taxon>
        <taxon>Pseudomonadota</taxon>
        <taxon>Gammaproteobacteria</taxon>
        <taxon>Pseudomonadales</taxon>
        <taxon>Pseudomonadaceae</taxon>
        <taxon>Ectopseudomonas</taxon>
    </lineage>
</organism>
<dbReference type="FunFam" id="3.30.700.10:FF:000002">
    <property type="entry name" value="Type 4 fimbrial biogenesis protein PilE"/>
    <property type="match status" value="1"/>
</dbReference>
<sequence length="144" mass="15475">MNRTKNSGFTLIELMIAVMIIGILAAIAIPSYQQYVTRSNRTEGMALLQEAAARQERFMTQNNRYATTVAELGYASVNGRPAGRSSSDLYQLAIVNSTSTVEYSMTVTPQGIQASRDTECGTLGLNHAGAKSKTGSGALSDCWN</sequence>
<protein>
    <submittedName>
        <fullName evidence="1">Type 4 fimbrial biogenesis protein PilE</fullName>
    </submittedName>
</protein>
<accession>A0A653B773</accession>